<keyword evidence="1" id="KW-0134">Cell wall</keyword>
<dbReference type="Proteomes" id="UP000316988">
    <property type="component" value="Unassembled WGS sequence"/>
</dbReference>
<evidence type="ECO:0000313" key="9">
    <source>
        <dbReference type="EMBL" id="TSD54295.1"/>
    </source>
</evidence>
<gene>
    <name evidence="9" type="ORF">FNM00_17770</name>
</gene>
<dbReference type="PROSITE" id="PS50847">
    <property type="entry name" value="GRAM_POS_ANCHORING"/>
    <property type="match status" value="1"/>
</dbReference>
<keyword evidence="4" id="KW-0572">Peptidoglycan-anchor</keyword>
<evidence type="ECO:0000259" key="8">
    <source>
        <dbReference type="PROSITE" id="PS50847"/>
    </source>
</evidence>
<keyword evidence="2" id="KW-0964">Secreted</keyword>
<feature type="chain" id="PRO_5021726095" evidence="7">
    <location>
        <begin position="28"/>
        <end position="183"/>
    </location>
</feature>
<proteinExistence type="predicted"/>
<dbReference type="OrthoDB" id="5084279at2"/>
<sequence length="183" mass="17409">MTKFRMKIAAAFAAALALVLVPAAANAEYTPGGPAGGAVIIAPGGSAVIPFTGFQANETVTFTLTGENAAGGSLASLATVVNSTSTAKAADANGAVSVTVTLPENATGTYTLTAVGSESGASAEALIEAGSSGGGGGDRDRDGGLPDTGSTNSSTIALLAGAGLLAAGLGVAGVAVRRQRLQS</sequence>
<evidence type="ECO:0000256" key="3">
    <source>
        <dbReference type="ARBA" id="ARBA00022729"/>
    </source>
</evidence>
<keyword evidence="10" id="KW-1185">Reference proteome</keyword>
<evidence type="ECO:0000313" key="10">
    <source>
        <dbReference type="Proteomes" id="UP000316988"/>
    </source>
</evidence>
<comment type="caution">
    <text evidence="9">The sequence shown here is derived from an EMBL/GenBank/DDBJ whole genome shotgun (WGS) entry which is preliminary data.</text>
</comment>
<reference evidence="9 10" key="1">
    <citation type="submission" date="2019-07" db="EMBL/GenBank/DDBJ databases">
        <authorList>
            <person name="Zhao L.H."/>
        </authorList>
    </citation>
    <scope>NUCLEOTIDE SEQUENCE [LARGE SCALE GENOMIC DNA]</scope>
    <source>
        <strain evidence="9 10">Co35</strain>
    </source>
</reference>
<feature type="transmembrane region" description="Helical" evidence="6">
    <location>
        <begin position="156"/>
        <end position="176"/>
    </location>
</feature>
<dbReference type="InterPro" id="IPR019931">
    <property type="entry name" value="LPXTG_anchor"/>
</dbReference>
<name>A0A554RJI5_9ACTN</name>
<evidence type="ECO:0000256" key="5">
    <source>
        <dbReference type="SAM" id="MobiDB-lite"/>
    </source>
</evidence>
<evidence type="ECO:0000256" key="6">
    <source>
        <dbReference type="SAM" id="Phobius"/>
    </source>
</evidence>
<keyword evidence="6" id="KW-1133">Transmembrane helix</keyword>
<accession>A0A554RJI5</accession>
<evidence type="ECO:0000256" key="2">
    <source>
        <dbReference type="ARBA" id="ARBA00022525"/>
    </source>
</evidence>
<keyword evidence="6" id="KW-0472">Membrane</keyword>
<keyword evidence="3 7" id="KW-0732">Signal</keyword>
<organism evidence="9 10">
    <name type="scientific">Aeromicrobium piscarium</name>
    <dbReference type="NCBI Taxonomy" id="2590901"/>
    <lineage>
        <taxon>Bacteria</taxon>
        <taxon>Bacillati</taxon>
        <taxon>Actinomycetota</taxon>
        <taxon>Actinomycetes</taxon>
        <taxon>Propionibacteriales</taxon>
        <taxon>Nocardioidaceae</taxon>
        <taxon>Aeromicrobium</taxon>
    </lineage>
</organism>
<feature type="domain" description="Gram-positive cocci surface proteins LPxTG" evidence="8">
    <location>
        <begin position="145"/>
        <end position="183"/>
    </location>
</feature>
<evidence type="ECO:0000256" key="7">
    <source>
        <dbReference type="SAM" id="SignalP"/>
    </source>
</evidence>
<feature type="region of interest" description="Disordered" evidence="5">
    <location>
        <begin position="128"/>
        <end position="149"/>
    </location>
</feature>
<protein>
    <submittedName>
        <fullName evidence="9">LPXTG cell wall anchor domain-containing protein</fullName>
    </submittedName>
</protein>
<dbReference type="NCBIfam" id="TIGR01167">
    <property type="entry name" value="LPXTG_anchor"/>
    <property type="match status" value="1"/>
</dbReference>
<dbReference type="RefSeq" id="WP_143914875.1">
    <property type="nucleotide sequence ID" value="NZ_VLNT01000027.1"/>
</dbReference>
<evidence type="ECO:0000256" key="4">
    <source>
        <dbReference type="ARBA" id="ARBA00023088"/>
    </source>
</evidence>
<evidence type="ECO:0000256" key="1">
    <source>
        <dbReference type="ARBA" id="ARBA00022512"/>
    </source>
</evidence>
<feature type="signal peptide" evidence="7">
    <location>
        <begin position="1"/>
        <end position="27"/>
    </location>
</feature>
<dbReference type="Pfam" id="PF00746">
    <property type="entry name" value="Gram_pos_anchor"/>
    <property type="match status" value="1"/>
</dbReference>
<keyword evidence="6" id="KW-0812">Transmembrane</keyword>
<dbReference type="EMBL" id="VLNT01000027">
    <property type="protein sequence ID" value="TSD54295.1"/>
    <property type="molecule type" value="Genomic_DNA"/>
</dbReference>
<dbReference type="AlphaFoldDB" id="A0A554RJI5"/>